<name>A0A8X6GV08_TRICU</name>
<protein>
    <submittedName>
        <fullName evidence="2">Uncharacterized protein</fullName>
    </submittedName>
</protein>
<proteinExistence type="predicted"/>
<keyword evidence="1" id="KW-0472">Membrane</keyword>
<reference evidence="2" key="1">
    <citation type="submission" date="2020-07" db="EMBL/GenBank/DDBJ databases">
        <title>Multicomponent nature underlies the extraordinary mechanical properties of spider dragline silk.</title>
        <authorList>
            <person name="Kono N."/>
            <person name="Nakamura H."/>
            <person name="Mori M."/>
            <person name="Yoshida Y."/>
            <person name="Ohtoshi R."/>
            <person name="Malay A.D."/>
            <person name="Moran D.A.P."/>
            <person name="Tomita M."/>
            <person name="Numata K."/>
            <person name="Arakawa K."/>
        </authorList>
    </citation>
    <scope>NUCLEOTIDE SEQUENCE</scope>
</reference>
<gene>
    <name evidence="2" type="ORF">TNCT_513711</name>
</gene>
<keyword evidence="3" id="KW-1185">Reference proteome</keyword>
<keyword evidence="1" id="KW-0812">Transmembrane</keyword>
<organism evidence="2 3">
    <name type="scientific">Trichonephila clavata</name>
    <name type="common">Joro spider</name>
    <name type="synonym">Nephila clavata</name>
    <dbReference type="NCBI Taxonomy" id="2740835"/>
    <lineage>
        <taxon>Eukaryota</taxon>
        <taxon>Metazoa</taxon>
        <taxon>Ecdysozoa</taxon>
        <taxon>Arthropoda</taxon>
        <taxon>Chelicerata</taxon>
        <taxon>Arachnida</taxon>
        <taxon>Araneae</taxon>
        <taxon>Araneomorphae</taxon>
        <taxon>Entelegynae</taxon>
        <taxon>Araneoidea</taxon>
        <taxon>Nephilidae</taxon>
        <taxon>Trichonephila</taxon>
    </lineage>
</organism>
<evidence type="ECO:0000256" key="1">
    <source>
        <dbReference type="SAM" id="Phobius"/>
    </source>
</evidence>
<dbReference type="AlphaFoldDB" id="A0A8X6GV08"/>
<evidence type="ECO:0000313" key="3">
    <source>
        <dbReference type="Proteomes" id="UP000887116"/>
    </source>
</evidence>
<keyword evidence="1" id="KW-1133">Transmembrane helix</keyword>
<dbReference type="Proteomes" id="UP000887116">
    <property type="component" value="Unassembled WGS sequence"/>
</dbReference>
<feature type="transmembrane region" description="Helical" evidence="1">
    <location>
        <begin position="20"/>
        <end position="40"/>
    </location>
</feature>
<accession>A0A8X6GV08</accession>
<feature type="transmembrane region" description="Helical" evidence="1">
    <location>
        <begin position="99"/>
        <end position="122"/>
    </location>
</feature>
<comment type="caution">
    <text evidence="2">The sequence shown here is derived from an EMBL/GenBank/DDBJ whole genome shotgun (WGS) entry which is preliminary data.</text>
</comment>
<dbReference type="EMBL" id="BMAO01031328">
    <property type="protein sequence ID" value="GFQ74274.1"/>
    <property type="molecule type" value="Genomic_DNA"/>
</dbReference>
<sequence length="124" mass="14547">MPRIQPTGTLASCYETSYSYEALLIMLFVLWWFYWFHLSIMNSLTSGELKPKYFSQLRRLYGCFLDFFQGLAVDSFKYLLLEDALLRTGYGLLYIKGPFLQWLLSLLHLLMALWICFLSLLASS</sequence>
<evidence type="ECO:0000313" key="2">
    <source>
        <dbReference type="EMBL" id="GFQ74274.1"/>
    </source>
</evidence>